<keyword evidence="1" id="KW-1133">Transmembrane helix</keyword>
<name>A0A6J5T5U6_9CAUD</name>
<gene>
    <name evidence="2" type="ORF">UFOVP1655_59</name>
</gene>
<evidence type="ECO:0000256" key="1">
    <source>
        <dbReference type="SAM" id="Phobius"/>
    </source>
</evidence>
<proteinExistence type="predicted"/>
<feature type="transmembrane region" description="Helical" evidence="1">
    <location>
        <begin position="12"/>
        <end position="34"/>
    </location>
</feature>
<evidence type="ECO:0000313" key="2">
    <source>
        <dbReference type="EMBL" id="CAB4222224.1"/>
    </source>
</evidence>
<keyword evidence="1" id="KW-0812">Transmembrane</keyword>
<keyword evidence="1" id="KW-0472">Membrane</keyword>
<accession>A0A6J5T5U6</accession>
<reference evidence="2" key="1">
    <citation type="submission" date="2020-05" db="EMBL/GenBank/DDBJ databases">
        <authorList>
            <person name="Chiriac C."/>
            <person name="Salcher M."/>
            <person name="Ghai R."/>
            <person name="Kavagutti S V."/>
        </authorList>
    </citation>
    <scope>NUCLEOTIDE SEQUENCE</scope>
</reference>
<organism evidence="2">
    <name type="scientific">uncultured Caudovirales phage</name>
    <dbReference type="NCBI Taxonomy" id="2100421"/>
    <lineage>
        <taxon>Viruses</taxon>
        <taxon>Duplodnaviria</taxon>
        <taxon>Heunggongvirae</taxon>
        <taxon>Uroviricota</taxon>
        <taxon>Caudoviricetes</taxon>
        <taxon>Peduoviridae</taxon>
        <taxon>Maltschvirus</taxon>
        <taxon>Maltschvirus maltsch</taxon>
    </lineage>
</organism>
<protein>
    <submittedName>
        <fullName evidence="2">Uncharacterized protein</fullName>
    </submittedName>
</protein>
<dbReference type="EMBL" id="LR797523">
    <property type="protein sequence ID" value="CAB4222224.1"/>
    <property type="molecule type" value="Genomic_DNA"/>
</dbReference>
<sequence>MNPEYVKFFSDVLTPILASCVLGSFIFTALKFVLGDVITSVRTLASIVMALENRVKTCSHELIKIDVTISSVLGLRPDLDRISRMDGKNDARRD</sequence>